<evidence type="ECO:0008006" key="5">
    <source>
        <dbReference type="Google" id="ProtNLM"/>
    </source>
</evidence>
<dbReference type="AlphaFoldDB" id="A0A918BTV5"/>
<keyword evidence="4" id="KW-1185">Reference proteome</keyword>
<dbReference type="Proteomes" id="UP000658320">
    <property type="component" value="Unassembled WGS sequence"/>
</dbReference>
<sequence length="843" mass="87301">MRRSGLPPRRRAAATALATVSLVLAGTALPAAPAAAAATLPPWTSPVTLSSEQSAPQDVVVRSDGSAVAVWITAAPGRTGHLHAATRPAGSDTWSAPVVLTTAPVGEARIVARSDGSVAAVWAEYPSPTSSGTATGPSRVVAAVLGAGQASAWSPPVELVGTEKQLTASQLDLAQGPDGTVAAVWVGRPQGTAVSIPSEAYATTLAAEGSWTAPVRVSNAHSYSGPYYGAVVWKPQIASDAQGGLVVSYRMHQYGISYVMTNARPAGAADWQTPAKLTDDIALDIISQTTNPTLASDAHGVVLVWQDKNRALQAVRRTDAASGWSTAETAATDTGFLYENPEPLLGPDGDVTLVWTDASTYSLRTTTFDAATGQWSASRTLSTNSVMVSSSSRDGHDAAIAPDGSVHVLWHQDIPDMYDERLLEATLVDGEWTTPREVDAGPRKSVTGEIAASSATDATAVWTWTDDGATGLEAARTTYPRLALASSSVPASVNFKSASAWAPAWQANSPVTSWTLTLTDTAGRTLRTLTGAPGTTTVAASWNGRTTSGAWAANGKVSWTLKATQSGYAGTPTLASGTLTVAGGAPVLRDFGGASALPDGVGDLLTLTSTGRLQLRYGTLNSVRDLGTGWPTTIRAVPFGDLSGDRCNDVLVRLSSGAVRLYKPACGGALTPTTSYTTLATSGWNQYDVLTAPGDLTKDGLPDLLARNASTGAVYLYKGTSTGKLSARVKLYDNWKTYKKVVGVGDLNGDGIGDLLAQDKADNLYRYLGTGRGTFTARVKLYANWGASYNLVIGAGDVTGDRKADLVARDTAGVLYRLPGTGTGGFGARVKVGTGWGAYKGVF</sequence>
<dbReference type="SUPFAM" id="SSF69318">
    <property type="entry name" value="Integrin alpha N-terminal domain"/>
    <property type="match status" value="1"/>
</dbReference>
<dbReference type="InterPro" id="IPR013517">
    <property type="entry name" value="FG-GAP"/>
</dbReference>
<gene>
    <name evidence="3" type="ORF">GCM10010251_03360</name>
</gene>
<proteinExistence type="predicted"/>
<accession>A0A918BTV5</accession>
<evidence type="ECO:0000256" key="2">
    <source>
        <dbReference type="SAM" id="SignalP"/>
    </source>
</evidence>
<evidence type="ECO:0000256" key="1">
    <source>
        <dbReference type="ARBA" id="ARBA00022729"/>
    </source>
</evidence>
<keyword evidence="1 2" id="KW-0732">Signal</keyword>
<protein>
    <recommendedName>
        <fullName evidence="5">FlgD Ig-like domain-containing protein</fullName>
    </recommendedName>
</protein>
<dbReference type="PROSITE" id="PS51318">
    <property type="entry name" value="TAT"/>
    <property type="match status" value="1"/>
</dbReference>
<dbReference type="InterPro" id="IPR006311">
    <property type="entry name" value="TAT_signal"/>
</dbReference>
<feature type="chain" id="PRO_5038636556" description="FlgD Ig-like domain-containing protein" evidence="2">
    <location>
        <begin position="37"/>
        <end position="843"/>
    </location>
</feature>
<dbReference type="Pfam" id="PF13517">
    <property type="entry name" value="FG-GAP_3"/>
    <property type="match status" value="1"/>
</dbReference>
<reference evidence="3" key="2">
    <citation type="submission" date="2020-09" db="EMBL/GenBank/DDBJ databases">
        <authorList>
            <person name="Sun Q."/>
            <person name="Ohkuma M."/>
        </authorList>
    </citation>
    <scope>NUCLEOTIDE SEQUENCE</scope>
    <source>
        <strain evidence="3">JCM 4346</strain>
    </source>
</reference>
<reference evidence="3" key="1">
    <citation type="journal article" date="2014" name="Int. J. Syst. Evol. Microbiol.">
        <title>Complete genome sequence of Corynebacterium casei LMG S-19264T (=DSM 44701T), isolated from a smear-ripened cheese.</title>
        <authorList>
            <consortium name="US DOE Joint Genome Institute (JGI-PGF)"/>
            <person name="Walter F."/>
            <person name="Albersmeier A."/>
            <person name="Kalinowski J."/>
            <person name="Ruckert C."/>
        </authorList>
    </citation>
    <scope>NUCLEOTIDE SEQUENCE</scope>
    <source>
        <strain evidence="3">JCM 4346</strain>
    </source>
</reference>
<dbReference type="PANTHER" id="PTHR44103:SF1">
    <property type="entry name" value="PROPROTEIN CONVERTASE P"/>
    <property type="match status" value="1"/>
</dbReference>
<dbReference type="EMBL" id="BMSX01000001">
    <property type="protein sequence ID" value="GGQ92067.1"/>
    <property type="molecule type" value="Genomic_DNA"/>
</dbReference>
<dbReference type="InterPro" id="IPR028994">
    <property type="entry name" value="Integrin_alpha_N"/>
</dbReference>
<dbReference type="RefSeq" id="WP_229910750.1">
    <property type="nucleotide sequence ID" value="NZ_BMSX01000001.1"/>
</dbReference>
<comment type="caution">
    <text evidence="3">The sequence shown here is derived from an EMBL/GenBank/DDBJ whole genome shotgun (WGS) entry which is preliminary data.</text>
</comment>
<evidence type="ECO:0000313" key="3">
    <source>
        <dbReference type="EMBL" id="GGQ92067.1"/>
    </source>
</evidence>
<dbReference type="Gene3D" id="2.130.10.130">
    <property type="entry name" value="Integrin alpha, N-terminal"/>
    <property type="match status" value="1"/>
</dbReference>
<name>A0A918BTV5_9ACTN</name>
<dbReference type="PANTHER" id="PTHR44103">
    <property type="entry name" value="PROPROTEIN CONVERTASE P"/>
    <property type="match status" value="1"/>
</dbReference>
<organism evidence="3 4">
    <name type="scientific">Streptomyces aurantiogriseus</name>
    <dbReference type="NCBI Taxonomy" id="66870"/>
    <lineage>
        <taxon>Bacteria</taxon>
        <taxon>Bacillati</taxon>
        <taxon>Actinomycetota</taxon>
        <taxon>Actinomycetes</taxon>
        <taxon>Kitasatosporales</taxon>
        <taxon>Streptomycetaceae</taxon>
        <taxon>Streptomyces</taxon>
    </lineage>
</organism>
<feature type="signal peptide" evidence="2">
    <location>
        <begin position="1"/>
        <end position="36"/>
    </location>
</feature>
<evidence type="ECO:0000313" key="4">
    <source>
        <dbReference type="Proteomes" id="UP000658320"/>
    </source>
</evidence>